<feature type="region of interest" description="Disordered" evidence="13">
    <location>
        <begin position="1"/>
        <end position="90"/>
    </location>
</feature>
<feature type="domain" description="C2H2-type" evidence="14">
    <location>
        <begin position="143"/>
        <end position="170"/>
    </location>
</feature>
<evidence type="ECO:0000256" key="2">
    <source>
        <dbReference type="ARBA" id="ARBA00022723"/>
    </source>
</evidence>
<evidence type="ECO:0000256" key="9">
    <source>
        <dbReference type="ARBA" id="ARBA00039204"/>
    </source>
</evidence>
<dbReference type="FunFam" id="1.10.10.60:FF:000122">
    <property type="entry name" value="Zinc finger E-box binding homeobox 1"/>
    <property type="match status" value="1"/>
</dbReference>
<evidence type="ECO:0000256" key="4">
    <source>
        <dbReference type="ARBA" id="ARBA00022771"/>
    </source>
</evidence>
<feature type="domain" description="C2H2-type" evidence="14">
    <location>
        <begin position="190"/>
        <end position="217"/>
    </location>
</feature>
<reference evidence="15 16" key="1">
    <citation type="submission" date="2024-06" db="EMBL/GenBank/DDBJ databases">
        <authorList>
            <person name="Pan Q."/>
            <person name="Wen M."/>
            <person name="Jouanno E."/>
            <person name="Zahm M."/>
            <person name="Klopp C."/>
            <person name="Cabau C."/>
            <person name="Louis A."/>
            <person name="Berthelot C."/>
            <person name="Parey E."/>
            <person name="Roest Crollius H."/>
            <person name="Montfort J."/>
            <person name="Robinson-Rechavi M."/>
            <person name="Bouchez O."/>
            <person name="Lampietro C."/>
            <person name="Lopez Roques C."/>
            <person name="Donnadieu C."/>
            <person name="Postlethwait J."/>
            <person name="Bobe J."/>
            <person name="Verreycken H."/>
            <person name="Guiguen Y."/>
        </authorList>
    </citation>
    <scope>NUCLEOTIDE SEQUENCE [LARGE SCALE GENOMIC DNA]</scope>
    <source>
        <strain evidence="15">Up_M1</strain>
        <tissue evidence="15">Testis</tissue>
    </source>
</reference>
<feature type="domain" description="C2H2-type" evidence="14">
    <location>
        <begin position="218"/>
        <end position="247"/>
    </location>
</feature>
<feature type="region of interest" description="Disordered" evidence="13">
    <location>
        <begin position="654"/>
        <end position="721"/>
    </location>
</feature>
<feature type="compositionally biased region" description="Polar residues" evidence="13">
    <location>
        <begin position="175"/>
        <end position="185"/>
    </location>
</feature>
<dbReference type="InterPro" id="IPR036236">
    <property type="entry name" value="Znf_C2H2_sf"/>
</dbReference>
<feature type="compositionally biased region" description="Low complexity" evidence="13">
    <location>
        <begin position="692"/>
        <end position="719"/>
    </location>
</feature>
<dbReference type="EMBL" id="JAGEUA010000009">
    <property type="protein sequence ID" value="KAL0966499.1"/>
    <property type="molecule type" value="Genomic_DNA"/>
</dbReference>
<dbReference type="GO" id="GO:0005634">
    <property type="term" value="C:nucleus"/>
    <property type="evidence" value="ECO:0007669"/>
    <property type="project" value="UniProtKB-SubCell"/>
</dbReference>
<dbReference type="SMART" id="SM00355">
    <property type="entry name" value="ZnF_C2H2"/>
    <property type="match status" value="7"/>
</dbReference>
<keyword evidence="7 12" id="KW-0371">Homeobox</keyword>
<keyword evidence="4 11" id="KW-0863">Zinc-finger</keyword>
<dbReference type="PROSITE" id="PS50157">
    <property type="entry name" value="ZINC_FINGER_C2H2_2"/>
    <property type="match status" value="6"/>
</dbReference>
<dbReference type="FunFam" id="3.30.160.60:FF:000082">
    <property type="entry name" value="Putative zinc finger E-box-binding homeobox 2"/>
    <property type="match status" value="1"/>
</dbReference>
<dbReference type="Pfam" id="PF00046">
    <property type="entry name" value="Homeodomain"/>
    <property type="match status" value="1"/>
</dbReference>
<dbReference type="PANTHER" id="PTHR24391">
    <property type="entry name" value="HISTONE H4 TRANSCRIPTION FACTOR-RELATED"/>
    <property type="match status" value="1"/>
</dbReference>
<evidence type="ECO:0000313" key="15">
    <source>
        <dbReference type="EMBL" id="KAL0966499.1"/>
    </source>
</evidence>
<evidence type="ECO:0000259" key="14">
    <source>
        <dbReference type="PROSITE" id="PS50157"/>
    </source>
</evidence>
<dbReference type="PANTHER" id="PTHR24391:SF17">
    <property type="entry name" value="ZINC FINGER E-BOX-BINDING HOMEOBOX 1"/>
    <property type="match status" value="1"/>
</dbReference>
<proteinExistence type="predicted"/>
<sequence length="1002" mass="108153">MADGPRCKRRKQANPRRNNVTNYNNVVEAQSDSDDEDKLHIVEEEPDGEEDSAALTQNGTAQHQDTWDGVKDECGSEEEEEDEEDDDEDGVKDALVEVSPMRTARQTLYPSSSLVPYCSRGYKRYTSLKDHIKLRHEKSEDNFSCSQCSYTFAYRTQLERHMTQHKTQHKEPVQRHTSQITSATGGNRKFKCTECSKAFKYKHHLKEHLRIHSGEKPYECPNCKKRFSHSGSYSSHISSKKCVGMVPINGTTRPVIKASQTPTNQTQPSGPAAVAPARVLLRGEKTDGKPLQEQLPLNQIKSEPVEYEYKPVSATPNGAAVTNGTVFNGGVALPQGTALPHGMVQAVVLPTVGLMSPISINLSDLQNVLKVAMDGNVLRQVLGTANGLVTSKQGLVGQAGQQVISAISLPGFVDQDGTTKIIINYSLDPSLAQQPSAPQLLKKEPVPAPAPTSAPTPTPAPAPAPTSAPPPTSAPGSNPTIATINTQPVSSAIEKLPQDLSIVKVEPSSSEPPPDCEKEMEEAQMEEAQSLADHIQAEQSQQGESPTPLTGKSTCLLCDDCPGGLDALHVLQHCEPANGEGDNNGPLDPSIATLLAEARITTGQPPLKNLLSLLKAYFSANAEPTPEELTTISDNVSLPVHVVKNWFEKMRSGQITVGPPSASSPQLVIDPSSEPQEAQEKSGGETEELPASTLTQETSTSTSPAHPASAPSPLNLSSNGPVFVKTEEDLEGEAQDLPLDLSLPKQPQSEPQPPPTPQEQPLNLSCLKKETLRATLQNQGATNTIFVSTSPQLGPSSPGNLTSQLPTLVAISNQGNGVSCLRAISTGPNKRTILIPQLTYTYTTTAGNSTATGADGTQKTVILNGYQDEKADTSSESVSAVEEQNDSDSTPPPKKMRRLESGMYACDLCDKIFQKSSSLLRHKYEHTGKRPHECGICNKAFKHKHHLIEHTRLHSGEKPYRCDKCGKRFSHSGSYSQHMNSTVTPTARRSPRELAQRCAAWG</sequence>
<feature type="domain" description="C2H2-type" evidence="14">
    <location>
        <begin position="932"/>
        <end position="959"/>
    </location>
</feature>
<feature type="region of interest" description="Disordered" evidence="13">
    <location>
        <begin position="740"/>
        <end position="762"/>
    </location>
</feature>
<dbReference type="CDD" id="cd00086">
    <property type="entry name" value="homeodomain"/>
    <property type="match status" value="1"/>
</dbReference>
<dbReference type="SUPFAM" id="SSF57667">
    <property type="entry name" value="beta-beta-alpha zinc fingers"/>
    <property type="match status" value="4"/>
</dbReference>
<dbReference type="GO" id="GO:0003677">
    <property type="term" value="F:DNA binding"/>
    <property type="evidence" value="ECO:0007669"/>
    <property type="project" value="UniProtKB-KW"/>
</dbReference>
<feature type="domain" description="C2H2-type" evidence="14">
    <location>
        <begin position="904"/>
        <end position="931"/>
    </location>
</feature>
<dbReference type="InterPro" id="IPR051574">
    <property type="entry name" value="ZnF_E-box_Homeobox"/>
</dbReference>
<feature type="domain" description="C2H2-type" evidence="14">
    <location>
        <begin position="960"/>
        <end position="990"/>
    </location>
</feature>
<dbReference type="FunFam" id="3.30.160.60:FF:000013">
    <property type="entry name" value="Putative zinc finger E-box-binding homeobox 2"/>
    <property type="match status" value="2"/>
</dbReference>
<dbReference type="PROSITE" id="PS00028">
    <property type="entry name" value="ZINC_FINGER_C2H2_1"/>
    <property type="match status" value="4"/>
</dbReference>
<dbReference type="Gene3D" id="3.30.160.60">
    <property type="entry name" value="Classic Zinc Finger"/>
    <property type="match status" value="6"/>
</dbReference>
<evidence type="ECO:0000256" key="1">
    <source>
        <dbReference type="ARBA" id="ARBA00004123"/>
    </source>
</evidence>
<dbReference type="Proteomes" id="UP001557470">
    <property type="component" value="Unassembled WGS sequence"/>
</dbReference>
<dbReference type="FunFam" id="3.30.160.60:FF:000145">
    <property type="entry name" value="Zinc finger protein 574"/>
    <property type="match status" value="1"/>
</dbReference>
<dbReference type="SUPFAM" id="SSF46689">
    <property type="entry name" value="Homeodomain-like"/>
    <property type="match status" value="1"/>
</dbReference>
<keyword evidence="2" id="KW-0479">Metal-binding</keyword>
<feature type="compositionally biased region" description="Acidic residues" evidence="13">
    <location>
        <begin position="75"/>
        <end position="90"/>
    </location>
</feature>
<name>A0ABD0W5N0_UMBPY</name>
<dbReference type="FunFam" id="3.30.160.60:FF:000744">
    <property type="entry name" value="zinc finger E-box-binding homeobox 1"/>
    <property type="match status" value="1"/>
</dbReference>
<feature type="region of interest" description="Disordered" evidence="13">
    <location>
        <begin position="442"/>
        <end position="483"/>
    </location>
</feature>
<gene>
    <name evidence="15" type="ORF">UPYG_G00296000</name>
</gene>
<protein>
    <recommendedName>
        <fullName evidence="9">Zinc finger E-box-binding homeobox 1</fullName>
    </recommendedName>
    <alternativeName>
        <fullName evidence="10">Transcription factor 8</fullName>
    </alternativeName>
</protein>
<comment type="caution">
    <text evidence="15">The sequence shown here is derived from an EMBL/GenBank/DDBJ whole genome shotgun (WGS) entry which is preliminary data.</text>
</comment>
<dbReference type="GO" id="GO:0008270">
    <property type="term" value="F:zinc ion binding"/>
    <property type="evidence" value="ECO:0007669"/>
    <property type="project" value="UniProtKB-KW"/>
</dbReference>
<feature type="compositionally biased region" description="Polar residues" evidence="13">
    <location>
        <begin position="537"/>
        <end position="549"/>
    </location>
</feature>
<dbReference type="Pfam" id="PF00096">
    <property type="entry name" value="zf-C2H2"/>
    <property type="match status" value="5"/>
</dbReference>
<keyword evidence="16" id="KW-1185">Reference proteome</keyword>
<feature type="region of interest" description="Disordered" evidence="13">
    <location>
        <begin position="500"/>
        <end position="549"/>
    </location>
</feature>
<comment type="subcellular location">
    <subcellularLocation>
        <location evidence="1 12">Nucleus</location>
    </subcellularLocation>
</comment>
<evidence type="ECO:0000256" key="11">
    <source>
        <dbReference type="PROSITE-ProRule" id="PRU00042"/>
    </source>
</evidence>
<dbReference type="GO" id="GO:0003700">
    <property type="term" value="F:DNA-binding transcription factor activity"/>
    <property type="evidence" value="ECO:0007669"/>
    <property type="project" value="UniProtKB-ARBA"/>
</dbReference>
<dbReference type="InterPro" id="IPR013087">
    <property type="entry name" value="Znf_C2H2_type"/>
</dbReference>
<evidence type="ECO:0000256" key="10">
    <source>
        <dbReference type="ARBA" id="ARBA00041235"/>
    </source>
</evidence>
<feature type="region of interest" description="Disordered" evidence="13">
    <location>
        <begin position="165"/>
        <end position="185"/>
    </location>
</feature>
<dbReference type="SMART" id="SM00389">
    <property type="entry name" value="HOX"/>
    <property type="match status" value="1"/>
</dbReference>
<dbReference type="Gene3D" id="1.10.10.60">
    <property type="entry name" value="Homeodomain-like"/>
    <property type="match status" value="1"/>
</dbReference>
<evidence type="ECO:0000256" key="8">
    <source>
        <dbReference type="ARBA" id="ARBA00023242"/>
    </source>
</evidence>
<evidence type="ECO:0000256" key="12">
    <source>
        <dbReference type="RuleBase" id="RU000682"/>
    </source>
</evidence>
<evidence type="ECO:0000256" key="7">
    <source>
        <dbReference type="ARBA" id="ARBA00023155"/>
    </source>
</evidence>
<feature type="compositionally biased region" description="Low complexity" evidence="13">
    <location>
        <begin position="18"/>
        <end position="27"/>
    </location>
</feature>
<organism evidence="15 16">
    <name type="scientific">Umbra pygmaea</name>
    <name type="common">Eastern mudminnow</name>
    <dbReference type="NCBI Taxonomy" id="75934"/>
    <lineage>
        <taxon>Eukaryota</taxon>
        <taxon>Metazoa</taxon>
        <taxon>Chordata</taxon>
        <taxon>Craniata</taxon>
        <taxon>Vertebrata</taxon>
        <taxon>Euteleostomi</taxon>
        <taxon>Actinopterygii</taxon>
        <taxon>Neopterygii</taxon>
        <taxon>Teleostei</taxon>
        <taxon>Protacanthopterygii</taxon>
        <taxon>Esociformes</taxon>
        <taxon>Umbridae</taxon>
        <taxon>Umbra</taxon>
    </lineage>
</organism>
<dbReference type="InterPro" id="IPR009057">
    <property type="entry name" value="Homeodomain-like_sf"/>
</dbReference>
<dbReference type="GO" id="GO:0000122">
    <property type="term" value="P:negative regulation of transcription by RNA polymerase II"/>
    <property type="evidence" value="ECO:0007669"/>
    <property type="project" value="UniProtKB-ARBA"/>
</dbReference>
<accession>A0ABD0W5N0</accession>
<dbReference type="AlphaFoldDB" id="A0ABD0W5N0"/>
<evidence type="ECO:0000256" key="6">
    <source>
        <dbReference type="ARBA" id="ARBA00023125"/>
    </source>
</evidence>
<feature type="compositionally biased region" description="Polar residues" evidence="13">
    <location>
        <begin position="54"/>
        <end position="64"/>
    </location>
</feature>
<evidence type="ECO:0000256" key="3">
    <source>
        <dbReference type="ARBA" id="ARBA00022737"/>
    </source>
</evidence>
<dbReference type="InterPro" id="IPR001356">
    <property type="entry name" value="HD"/>
</dbReference>
<keyword evidence="6 12" id="KW-0238">DNA-binding</keyword>
<evidence type="ECO:0000313" key="16">
    <source>
        <dbReference type="Proteomes" id="UP001557470"/>
    </source>
</evidence>
<feature type="region of interest" description="Disordered" evidence="13">
    <location>
        <begin position="869"/>
        <end position="897"/>
    </location>
</feature>
<keyword evidence="8 12" id="KW-0539">Nucleus</keyword>
<keyword evidence="5" id="KW-0862">Zinc</keyword>
<evidence type="ECO:0000256" key="13">
    <source>
        <dbReference type="SAM" id="MobiDB-lite"/>
    </source>
</evidence>
<feature type="compositionally biased region" description="Basic and acidic residues" evidence="13">
    <location>
        <begin position="65"/>
        <end position="74"/>
    </location>
</feature>
<keyword evidence="3" id="KW-0677">Repeat</keyword>
<feature type="compositionally biased region" description="Pro residues" evidence="13">
    <location>
        <begin position="446"/>
        <end position="473"/>
    </location>
</feature>
<evidence type="ECO:0000256" key="5">
    <source>
        <dbReference type="ARBA" id="ARBA00022833"/>
    </source>
</evidence>